<organism evidence="2">
    <name type="scientific">Psychrobacter sp. DAB_AL60</name>
    <dbReference type="NCBI Taxonomy" id="1028419"/>
    <lineage>
        <taxon>Bacteria</taxon>
        <taxon>Pseudomonadati</taxon>
        <taxon>Pseudomonadota</taxon>
        <taxon>Gammaproteobacteria</taxon>
        <taxon>Moraxellales</taxon>
        <taxon>Moraxellaceae</taxon>
        <taxon>Psychrobacter</taxon>
    </lineage>
</organism>
<dbReference type="EC" id="5.6.2.1" evidence="2"/>
<gene>
    <name evidence="2" type="primary">mobA</name>
</gene>
<evidence type="ECO:0000313" key="2">
    <source>
        <dbReference type="EMBL" id="AFF18216.1"/>
    </source>
</evidence>
<feature type="region of interest" description="Disordered" evidence="1">
    <location>
        <begin position="282"/>
        <end position="372"/>
    </location>
</feature>
<evidence type="ECO:0000256" key="1">
    <source>
        <dbReference type="SAM" id="MobiDB-lite"/>
    </source>
</evidence>
<proteinExistence type="predicted"/>
<reference evidence="2" key="1">
    <citation type="journal article" date="2013" name="Extremophiles">
        <title>Plasmid diversity in arctic strains of Psychrobacter spp.</title>
        <authorList>
            <person name="Dziewit L."/>
            <person name="Cegielski A."/>
            <person name="Romaniuk K."/>
            <person name="Uhrynowski W."/>
            <person name="Szych A."/>
            <person name="Niesiobedzki P."/>
            <person name="Zmuda-Baranowska M.J."/>
            <person name="Zdanowski M.K."/>
            <person name="Bartosik D."/>
        </authorList>
    </citation>
    <scope>NUCLEOTIDE SEQUENCE</scope>
    <source>
        <strain evidence="2">DAB_AL60</strain>
        <plasmid evidence="2">pP60P1</plasmid>
    </source>
</reference>
<dbReference type="AlphaFoldDB" id="H9C6L2"/>
<sequence>MIVKFFTHGTGGSKGVFDYLLNDKEQPDGKRLGAEVLRGDINNQALLIDSLDFKQKYTSGCLSFTETAYEVTAEQKNALMDGFEETLRAGLDVDRVSVSWIEHRDKGRLELNFVFADVDLEHGRAFQPYIHYQDKRRVNAWKDMQNIEHGFTDPNDPANKRLMAQRDNLPRDIKDARQAITDGLKALVVEGVIANRDDVIQALTDGGFEIARETDEAVSIKNPDPTAKRNIRLTGGLYERGFKFSREVQSEITAASEGYRAGSRERYDAAKQLYDSEIRRKQDYHQARHGQPRHEQRSVAHDLSNASNRYVYSPRHLYEQRPSPYHQAFKPVRRRHRDDDRSLYRSHSGLDRAARRQDSEGHQIRNEKMGNSSWFERTRNADIRFNHRGTAVQQVLEADPTYATTEDAIADAAAYRLREEVSHGQETTRASAASDASTAGHDQTPRADARRPTAIHAADARPERSRYSGIDSLIEQIGTNQNARVGTVTDVVQAVAKFNDRTNERVQWMGGISERARNNASIIDKRVTSFRERTNSTRRAVEDVSEHDNTARLSRERYDAIRERYSEVGRRIERVSEHTGQNRGVTEENNRLTDRNTDGIEGIKHIAEQVREAIKTKEQELERARAHTRSRSPSMGR</sequence>
<keyword evidence="2" id="KW-0413">Isomerase</keyword>
<feature type="compositionally biased region" description="Basic and acidic residues" evidence="1">
    <location>
        <begin position="282"/>
        <end position="300"/>
    </location>
</feature>
<keyword evidence="2" id="KW-0614">Plasmid</keyword>
<dbReference type="SUPFAM" id="SSF58104">
    <property type="entry name" value="Methyl-accepting chemotaxis protein (MCP) signaling domain"/>
    <property type="match status" value="1"/>
</dbReference>
<dbReference type="EMBL" id="JQ245703">
    <property type="protein sequence ID" value="AFF18216.1"/>
    <property type="molecule type" value="Genomic_DNA"/>
</dbReference>
<geneLocation type="plasmid" evidence="2">
    <name>pP60P1</name>
</geneLocation>
<feature type="region of interest" description="Disordered" evidence="1">
    <location>
        <begin position="420"/>
        <end position="467"/>
    </location>
</feature>
<feature type="compositionally biased region" description="Basic and acidic residues" evidence="1">
    <location>
        <begin position="585"/>
        <end position="596"/>
    </location>
</feature>
<dbReference type="RefSeq" id="WP_015060787.1">
    <property type="nucleotide sequence ID" value="NC_019277.1"/>
</dbReference>
<feature type="compositionally biased region" description="Basic and acidic residues" evidence="1">
    <location>
        <begin position="337"/>
        <end position="368"/>
    </location>
</feature>
<feature type="compositionally biased region" description="Low complexity" evidence="1">
    <location>
        <begin position="427"/>
        <end position="439"/>
    </location>
</feature>
<dbReference type="GO" id="GO:0003917">
    <property type="term" value="F:DNA topoisomerase type I (single strand cut, ATP-independent) activity"/>
    <property type="evidence" value="ECO:0007669"/>
    <property type="project" value="UniProtKB-EC"/>
</dbReference>
<feature type="region of interest" description="Disordered" evidence="1">
    <location>
        <begin position="617"/>
        <end position="637"/>
    </location>
</feature>
<protein>
    <submittedName>
        <fullName evidence="2">MobA</fullName>
        <ecNumber evidence="2">5.6.2.1</ecNumber>
    </submittedName>
</protein>
<feature type="region of interest" description="Disordered" evidence="1">
    <location>
        <begin position="577"/>
        <end position="596"/>
    </location>
</feature>
<name>H9C6L2_9GAMM</name>
<accession>H9C6L2</accession>